<gene>
    <name evidence="10" type="ORF">PHMEG_00014695</name>
</gene>
<dbReference type="PANTHER" id="PTHR37984">
    <property type="entry name" value="PROTEIN CBG26694"/>
    <property type="match status" value="1"/>
</dbReference>
<keyword evidence="5" id="KW-0378">Hydrolase</keyword>
<dbReference type="Gene3D" id="1.10.340.70">
    <property type="match status" value="1"/>
</dbReference>
<feature type="domain" description="RNase H type-1" evidence="7">
    <location>
        <begin position="177"/>
        <end position="233"/>
    </location>
</feature>
<dbReference type="GO" id="GO:0003964">
    <property type="term" value="F:RNA-directed DNA polymerase activity"/>
    <property type="evidence" value="ECO:0007669"/>
    <property type="project" value="UniProtKB-KW"/>
</dbReference>
<keyword evidence="4" id="KW-0255">Endonuclease</keyword>
<reference evidence="11" key="1">
    <citation type="submission" date="2017-03" db="EMBL/GenBank/DDBJ databases">
        <title>Phytopthora megakarya and P. palmivora, two closely related causual agents of cacao black pod achieved similar genome size and gene model numbers by different mechanisms.</title>
        <authorList>
            <person name="Ali S."/>
            <person name="Shao J."/>
            <person name="Larry D.J."/>
            <person name="Kronmiller B."/>
            <person name="Shen D."/>
            <person name="Strem M.D."/>
            <person name="Melnick R.L."/>
            <person name="Guiltinan M.J."/>
            <person name="Tyler B.M."/>
            <person name="Meinhardt L.W."/>
            <person name="Bailey B.A."/>
        </authorList>
    </citation>
    <scope>NUCLEOTIDE SEQUENCE [LARGE SCALE GENOMIC DNA]</scope>
    <source>
        <strain evidence="11">zdho120</strain>
    </source>
</reference>
<protein>
    <submittedName>
        <fullName evidence="10">Reverse transcriptase</fullName>
    </submittedName>
</protein>
<keyword evidence="2" id="KW-0548">Nucleotidyltransferase</keyword>
<feature type="domain" description="Reverse transcriptase RNase H-like" evidence="8">
    <location>
        <begin position="3"/>
        <end position="81"/>
    </location>
</feature>
<dbReference type="PANTHER" id="PTHR37984:SF5">
    <property type="entry name" value="PROTEIN NYNRIN-LIKE"/>
    <property type="match status" value="1"/>
</dbReference>
<proteinExistence type="predicted"/>
<accession>A0A225W3B9</accession>
<dbReference type="GO" id="GO:0003676">
    <property type="term" value="F:nucleic acid binding"/>
    <property type="evidence" value="ECO:0007669"/>
    <property type="project" value="InterPro"/>
</dbReference>
<evidence type="ECO:0000259" key="8">
    <source>
        <dbReference type="Pfam" id="PF17917"/>
    </source>
</evidence>
<keyword evidence="1" id="KW-0808">Transferase</keyword>
<name>A0A225W3B9_9STRA</name>
<dbReference type="FunFam" id="1.10.340.70:FF:000001">
    <property type="entry name" value="Retrovirus-related Pol polyprotein from transposon gypsy-like Protein"/>
    <property type="match status" value="1"/>
</dbReference>
<evidence type="ECO:0000256" key="2">
    <source>
        <dbReference type="ARBA" id="ARBA00022695"/>
    </source>
</evidence>
<keyword evidence="11" id="KW-1185">Reference proteome</keyword>
<dbReference type="InterPro" id="IPR012337">
    <property type="entry name" value="RNaseH-like_sf"/>
</dbReference>
<dbReference type="InterPro" id="IPR041588">
    <property type="entry name" value="Integrase_H2C2"/>
</dbReference>
<keyword evidence="3" id="KW-0540">Nuclease</keyword>
<dbReference type="InterPro" id="IPR041373">
    <property type="entry name" value="RT_RNaseH"/>
</dbReference>
<sequence>MQEYDKIYYPVMFASRTLKSTELNYGIAEKDVLALLRILDLNYNALVGLPIHVLIRQSTLTWLFRTTALQGRLGQWAALLSPWTLEITKWVKGKDEILEALAARITPRSEVDKVLISITPKKEPRHMIQAPIPTIRRDEDLYAVSFDGSARVKRGGGAYSAILWKLPEWRVDLDTQILTVNEAEYHGLLLCLKLLEDLDPRHLVICGDSNLVIRQVRGEIDCKAPGLTLLHQRALDRLRIEVESEQEIQDLVTLNRLDEILVVKIEDELAQISAVTTRSKARSGVRTGSDPDALHEEVVRELRIERIRQAQDEGSCISGLKKYLIGEIRDLTQEDAKMLRSIAMNYEVDQSNLLIYCPTTKETAADRDKLMRLVVPETLQQDILHHYHTSLQGGQQGIGRTYDRIRDQFHWRGLHQSVQRYVGECVDCETGKGRPRIQGGSPGNLQATYQFQIIVMHHIPSLPRSFNGNTELLIFVDLFSGYVIAKDSASRSVQTIAGLTKNAFSSDLV</sequence>
<organism evidence="10 11">
    <name type="scientific">Phytophthora megakarya</name>
    <dbReference type="NCBI Taxonomy" id="4795"/>
    <lineage>
        <taxon>Eukaryota</taxon>
        <taxon>Sar</taxon>
        <taxon>Stramenopiles</taxon>
        <taxon>Oomycota</taxon>
        <taxon>Peronosporomycetes</taxon>
        <taxon>Peronosporales</taxon>
        <taxon>Peronosporaceae</taxon>
        <taxon>Phytophthora</taxon>
    </lineage>
</organism>
<dbReference type="Pfam" id="PF17917">
    <property type="entry name" value="RT_RNaseH"/>
    <property type="match status" value="1"/>
</dbReference>
<dbReference type="GO" id="GO:0004523">
    <property type="term" value="F:RNA-DNA hybrid ribonuclease activity"/>
    <property type="evidence" value="ECO:0007669"/>
    <property type="project" value="InterPro"/>
</dbReference>
<dbReference type="OrthoDB" id="113767at2759"/>
<evidence type="ECO:0000256" key="5">
    <source>
        <dbReference type="ARBA" id="ARBA00022801"/>
    </source>
</evidence>
<evidence type="ECO:0000256" key="6">
    <source>
        <dbReference type="ARBA" id="ARBA00022918"/>
    </source>
</evidence>
<evidence type="ECO:0000259" key="7">
    <source>
        <dbReference type="Pfam" id="PF13456"/>
    </source>
</evidence>
<dbReference type="InterPro" id="IPR050951">
    <property type="entry name" value="Retrovirus_Pol_polyprotein"/>
</dbReference>
<dbReference type="Gene3D" id="3.30.420.10">
    <property type="entry name" value="Ribonuclease H-like superfamily/Ribonuclease H"/>
    <property type="match status" value="1"/>
</dbReference>
<dbReference type="InterPro" id="IPR043502">
    <property type="entry name" value="DNA/RNA_pol_sf"/>
</dbReference>
<evidence type="ECO:0000259" key="9">
    <source>
        <dbReference type="Pfam" id="PF17921"/>
    </source>
</evidence>
<keyword evidence="6 10" id="KW-0695">RNA-directed DNA polymerase</keyword>
<dbReference type="SUPFAM" id="SSF53098">
    <property type="entry name" value="Ribonuclease H-like"/>
    <property type="match status" value="1"/>
</dbReference>
<evidence type="ECO:0000256" key="3">
    <source>
        <dbReference type="ARBA" id="ARBA00022722"/>
    </source>
</evidence>
<comment type="caution">
    <text evidence="10">The sequence shown here is derived from an EMBL/GenBank/DDBJ whole genome shotgun (WGS) entry which is preliminary data.</text>
</comment>
<dbReference type="SUPFAM" id="SSF56672">
    <property type="entry name" value="DNA/RNA polymerases"/>
    <property type="match status" value="1"/>
</dbReference>
<dbReference type="EMBL" id="NBNE01001915">
    <property type="protein sequence ID" value="OWZ12186.1"/>
    <property type="molecule type" value="Genomic_DNA"/>
</dbReference>
<feature type="domain" description="Integrase zinc-binding" evidence="9">
    <location>
        <begin position="375"/>
        <end position="432"/>
    </location>
</feature>
<evidence type="ECO:0000256" key="1">
    <source>
        <dbReference type="ARBA" id="ARBA00022679"/>
    </source>
</evidence>
<dbReference type="InterPro" id="IPR036397">
    <property type="entry name" value="RNaseH_sf"/>
</dbReference>
<dbReference type="Proteomes" id="UP000198211">
    <property type="component" value="Unassembled WGS sequence"/>
</dbReference>
<evidence type="ECO:0000313" key="10">
    <source>
        <dbReference type="EMBL" id="OWZ12186.1"/>
    </source>
</evidence>
<evidence type="ECO:0000313" key="11">
    <source>
        <dbReference type="Proteomes" id="UP000198211"/>
    </source>
</evidence>
<dbReference type="Pfam" id="PF13456">
    <property type="entry name" value="RVT_3"/>
    <property type="match status" value="1"/>
</dbReference>
<dbReference type="AlphaFoldDB" id="A0A225W3B9"/>
<dbReference type="Pfam" id="PF17921">
    <property type="entry name" value="Integrase_H2C2"/>
    <property type="match status" value="1"/>
</dbReference>
<dbReference type="InterPro" id="IPR002156">
    <property type="entry name" value="RNaseH_domain"/>
</dbReference>
<evidence type="ECO:0000256" key="4">
    <source>
        <dbReference type="ARBA" id="ARBA00022759"/>
    </source>
</evidence>